<dbReference type="PANTHER" id="PTHR42647:SF22">
    <property type="entry name" value="BOI-RELATED E3 UBIQUITIN-PROTEIN LIGASE 2-RELATED"/>
    <property type="match status" value="1"/>
</dbReference>
<dbReference type="FunFam" id="3.30.40.10:FF:000239">
    <property type="entry name" value="probable BOI-related E3 ubiquitin-protein ligase 2"/>
    <property type="match status" value="1"/>
</dbReference>
<evidence type="ECO:0008006" key="7">
    <source>
        <dbReference type="Google" id="ProtNLM"/>
    </source>
</evidence>
<keyword evidence="6" id="KW-1185">Reference proteome</keyword>
<dbReference type="Proteomes" id="UP000091857">
    <property type="component" value="Chromosome 18"/>
</dbReference>
<evidence type="ECO:0000256" key="4">
    <source>
        <dbReference type="SAM" id="Coils"/>
    </source>
</evidence>
<dbReference type="GO" id="GO:0004842">
    <property type="term" value="F:ubiquitin-protein transferase activity"/>
    <property type="evidence" value="ECO:0000318"/>
    <property type="project" value="GO_Central"/>
</dbReference>
<keyword evidence="4" id="KW-0175">Coiled coil</keyword>
<dbReference type="STRING" id="3983.A0A2C9TZM4"/>
<dbReference type="EMBL" id="CM004404">
    <property type="protein sequence ID" value="OAY22596.1"/>
    <property type="molecule type" value="Genomic_DNA"/>
</dbReference>
<dbReference type="InterPro" id="IPR013083">
    <property type="entry name" value="Znf_RING/FYVE/PHD"/>
</dbReference>
<accession>A0A2C9TZM4</accession>
<name>A0A2C9TZM4_MANES</name>
<proteinExistence type="predicted"/>
<dbReference type="GO" id="GO:0008270">
    <property type="term" value="F:zinc ion binding"/>
    <property type="evidence" value="ECO:0007669"/>
    <property type="project" value="UniProtKB-KW"/>
</dbReference>
<sequence>MAVQAQMYSESLCLPLSGLQDCMVNNPVSGFEADFCFAFQDSQQQNLFLQSQSSQNFGFYCYNKGAGPSSSSSQSTCNSFPSMALSQSLDAHHLEIQRQEVDYVLQLQNERLRSALQDQRRQQLAILLKNAETKASYLMRQKEEDLAQARKKTMELETCLRKAQMERESWQRQAGENEAMVVELSNTLEQVRETLVLGSSSRGQDTESFCCGSCDREQEDPPKKMACKGCNSRASCVLFLPCKHLCSCKFCEAFLLSCPVCESLKEGSLEVFWA</sequence>
<evidence type="ECO:0000256" key="2">
    <source>
        <dbReference type="ARBA" id="ARBA00022771"/>
    </source>
</evidence>
<reference evidence="6" key="1">
    <citation type="journal article" date="2016" name="Nat. Biotechnol.">
        <title>Sequencing wild and cultivated cassava and related species reveals extensive interspecific hybridization and genetic diversity.</title>
        <authorList>
            <person name="Bredeson J.V."/>
            <person name="Lyons J.B."/>
            <person name="Prochnik S.E."/>
            <person name="Wu G.A."/>
            <person name="Ha C.M."/>
            <person name="Edsinger-Gonzales E."/>
            <person name="Grimwood J."/>
            <person name="Schmutz J."/>
            <person name="Rabbi I.Y."/>
            <person name="Egesi C."/>
            <person name="Nauluvula P."/>
            <person name="Lebot V."/>
            <person name="Ndunguru J."/>
            <person name="Mkamilo G."/>
            <person name="Bart R.S."/>
            <person name="Setter T.L."/>
            <person name="Gleadow R.M."/>
            <person name="Kulakow P."/>
            <person name="Ferguson M.E."/>
            <person name="Rounsley S."/>
            <person name="Rokhsar D.S."/>
        </authorList>
    </citation>
    <scope>NUCLEOTIDE SEQUENCE [LARGE SCALE GENOMIC DNA]</scope>
    <source>
        <strain evidence="6">cv. AM560-2</strain>
    </source>
</reference>
<evidence type="ECO:0000256" key="3">
    <source>
        <dbReference type="ARBA" id="ARBA00022833"/>
    </source>
</evidence>
<dbReference type="Pfam" id="PF13920">
    <property type="entry name" value="zf-C3HC4_3"/>
    <property type="match status" value="1"/>
</dbReference>
<organism evidence="5 6">
    <name type="scientific">Manihot esculenta</name>
    <name type="common">Cassava</name>
    <name type="synonym">Jatropha manihot</name>
    <dbReference type="NCBI Taxonomy" id="3983"/>
    <lineage>
        <taxon>Eukaryota</taxon>
        <taxon>Viridiplantae</taxon>
        <taxon>Streptophyta</taxon>
        <taxon>Embryophyta</taxon>
        <taxon>Tracheophyta</taxon>
        <taxon>Spermatophyta</taxon>
        <taxon>Magnoliopsida</taxon>
        <taxon>eudicotyledons</taxon>
        <taxon>Gunneridae</taxon>
        <taxon>Pentapetalae</taxon>
        <taxon>rosids</taxon>
        <taxon>fabids</taxon>
        <taxon>Malpighiales</taxon>
        <taxon>Euphorbiaceae</taxon>
        <taxon>Crotonoideae</taxon>
        <taxon>Manihoteae</taxon>
        <taxon>Manihot</taxon>
    </lineage>
</organism>
<protein>
    <recommendedName>
        <fullName evidence="7">RING-type domain-containing protein</fullName>
    </recommendedName>
</protein>
<keyword evidence="3" id="KW-0862">Zinc</keyword>
<dbReference type="PIRSF" id="PIRSF036836">
    <property type="entry name" value="RNase_bind_SBP1"/>
    <property type="match status" value="1"/>
</dbReference>
<feature type="coiled-coil region" evidence="4">
    <location>
        <begin position="139"/>
        <end position="166"/>
    </location>
</feature>
<keyword evidence="1" id="KW-0479">Metal-binding</keyword>
<dbReference type="Gene3D" id="3.30.40.10">
    <property type="entry name" value="Zinc/RING finger domain, C3HC4 (zinc finger)"/>
    <property type="match status" value="1"/>
</dbReference>
<evidence type="ECO:0000256" key="1">
    <source>
        <dbReference type="ARBA" id="ARBA00022723"/>
    </source>
</evidence>
<dbReference type="Gramene" id="Manes.18G011107.1.v8.1">
    <property type="protein sequence ID" value="Manes.18G011107.1.v8.1.CDS"/>
    <property type="gene ID" value="Manes.18G011107.v8.1"/>
</dbReference>
<dbReference type="OrthoDB" id="1711136at2759"/>
<dbReference type="AlphaFoldDB" id="A0A2C9TZM4"/>
<evidence type="ECO:0000313" key="5">
    <source>
        <dbReference type="EMBL" id="OAY22596.1"/>
    </source>
</evidence>
<evidence type="ECO:0000313" key="6">
    <source>
        <dbReference type="Proteomes" id="UP000091857"/>
    </source>
</evidence>
<dbReference type="PANTHER" id="PTHR42647">
    <property type="entry name" value="SBP (S-RIBONUCLEASE BINDING PROTEIN) FAMILY PROTEIN"/>
    <property type="match status" value="1"/>
</dbReference>
<keyword evidence="2" id="KW-0863">Zinc-finger</keyword>
<gene>
    <name evidence="5" type="ORF">MANES_18G011107v8</name>
</gene>
<comment type="caution">
    <text evidence="5">The sequence shown here is derived from an EMBL/GenBank/DDBJ whole genome shotgun (WGS) entry which is preliminary data.</text>
</comment>